<sequence length="115" mass="12532">MAKSSLVKGNTPILPKSSSTSVTPCPIPLDGYSTFPLPSSTSPGPPLDPLSSPTFSDASPTLLRRFCCTPFAFYASRTLLQTCTMIQYSGSLFLGRNPDWELRPEDRAVLNEDHH</sequence>
<dbReference type="AlphaFoldDB" id="A0A6A4GC03"/>
<accession>A0A6A4GC03</accession>
<organism evidence="2 3">
    <name type="scientific">Gymnopus androsaceus JB14</name>
    <dbReference type="NCBI Taxonomy" id="1447944"/>
    <lineage>
        <taxon>Eukaryota</taxon>
        <taxon>Fungi</taxon>
        <taxon>Dikarya</taxon>
        <taxon>Basidiomycota</taxon>
        <taxon>Agaricomycotina</taxon>
        <taxon>Agaricomycetes</taxon>
        <taxon>Agaricomycetidae</taxon>
        <taxon>Agaricales</taxon>
        <taxon>Marasmiineae</taxon>
        <taxon>Omphalotaceae</taxon>
        <taxon>Gymnopus</taxon>
    </lineage>
</organism>
<evidence type="ECO:0000313" key="3">
    <source>
        <dbReference type="Proteomes" id="UP000799118"/>
    </source>
</evidence>
<evidence type="ECO:0000256" key="1">
    <source>
        <dbReference type="SAM" id="MobiDB-lite"/>
    </source>
</evidence>
<feature type="region of interest" description="Disordered" evidence="1">
    <location>
        <begin position="1"/>
        <end position="25"/>
    </location>
</feature>
<gene>
    <name evidence="2" type="ORF">BT96DRAFT_930056</name>
</gene>
<protein>
    <submittedName>
        <fullName evidence="2">Uncharacterized protein</fullName>
    </submittedName>
</protein>
<evidence type="ECO:0000313" key="2">
    <source>
        <dbReference type="EMBL" id="KAE9383021.1"/>
    </source>
</evidence>
<dbReference type="EMBL" id="ML770758">
    <property type="protein sequence ID" value="KAE9383021.1"/>
    <property type="molecule type" value="Genomic_DNA"/>
</dbReference>
<reference evidence="2" key="1">
    <citation type="journal article" date="2019" name="Environ. Microbiol.">
        <title>Fungal ecological strategies reflected in gene transcription - a case study of two litter decomposers.</title>
        <authorList>
            <person name="Barbi F."/>
            <person name="Kohler A."/>
            <person name="Barry K."/>
            <person name="Baskaran P."/>
            <person name="Daum C."/>
            <person name="Fauchery L."/>
            <person name="Ihrmark K."/>
            <person name="Kuo A."/>
            <person name="LaButti K."/>
            <person name="Lipzen A."/>
            <person name="Morin E."/>
            <person name="Grigoriev I.V."/>
            <person name="Henrissat B."/>
            <person name="Lindahl B."/>
            <person name="Martin F."/>
        </authorList>
    </citation>
    <scope>NUCLEOTIDE SEQUENCE</scope>
    <source>
        <strain evidence="2">JB14</strain>
    </source>
</reference>
<keyword evidence="3" id="KW-1185">Reference proteome</keyword>
<dbReference type="Proteomes" id="UP000799118">
    <property type="component" value="Unassembled WGS sequence"/>
</dbReference>
<name>A0A6A4GC03_9AGAR</name>
<proteinExistence type="predicted"/>